<evidence type="ECO:0000256" key="7">
    <source>
        <dbReference type="ARBA" id="ARBA00022679"/>
    </source>
</evidence>
<dbReference type="GO" id="GO:0005737">
    <property type="term" value="C:cytoplasm"/>
    <property type="evidence" value="ECO:0007669"/>
    <property type="project" value="UniProtKB-SubCell"/>
</dbReference>
<dbReference type="PANTHER" id="PTHR10259:SF11">
    <property type="entry name" value="THIOPURINE S-METHYLTRANSFERASE"/>
    <property type="match status" value="1"/>
</dbReference>
<evidence type="ECO:0000256" key="2">
    <source>
        <dbReference type="ARBA" id="ARBA00004496"/>
    </source>
</evidence>
<reference evidence="10 11" key="1">
    <citation type="submission" date="2016-10" db="EMBL/GenBank/DDBJ databases">
        <authorList>
            <person name="de Groot N.N."/>
        </authorList>
    </citation>
    <scope>NUCLEOTIDE SEQUENCE [LARGE SCALE GENOMIC DNA]</scope>
    <source>
        <strain evidence="10 11">Nm22</strain>
    </source>
</reference>
<dbReference type="EMBL" id="FOCP01000001">
    <property type="protein sequence ID" value="SEM67340.1"/>
    <property type="molecule type" value="Genomic_DNA"/>
</dbReference>
<keyword evidence="8 9" id="KW-0949">S-adenosyl-L-methionine</keyword>
<evidence type="ECO:0000256" key="9">
    <source>
        <dbReference type="HAMAP-Rule" id="MF_00812"/>
    </source>
</evidence>
<dbReference type="InterPro" id="IPR029063">
    <property type="entry name" value="SAM-dependent_MTases_sf"/>
</dbReference>
<comment type="catalytic activity">
    <reaction evidence="1 9">
        <text>S-adenosyl-L-methionine + a thiopurine = S-adenosyl-L-homocysteine + a thiopurine S-methylether.</text>
        <dbReference type="EC" id="2.1.1.67"/>
    </reaction>
</comment>
<evidence type="ECO:0000256" key="4">
    <source>
        <dbReference type="ARBA" id="ARBA00011905"/>
    </source>
</evidence>
<evidence type="ECO:0000256" key="5">
    <source>
        <dbReference type="ARBA" id="ARBA00022490"/>
    </source>
</evidence>
<evidence type="ECO:0000256" key="8">
    <source>
        <dbReference type="ARBA" id="ARBA00022691"/>
    </source>
</evidence>
<keyword evidence="7 9" id="KW-0808">Transferase</keyword>
<comment type="similarity">
    <text evidence="3 9">Belongs to the class I-like SAM-binding methyltransferase superfamily. TPMT family.</text>
</comment>
<keyword evidence="5 9" id="KW-0963">Cytoplasm</keyword>
<dbReference type="GO" id="GO:0010038">
    <property type="term" value="P:response to metal ion"/>
    <property type="evidence" value="ECO:0007669"/>
    <property type="project" value="InterPro"/>
</dbReference>
<evidence type="ECO:0000256" key="3">
    <source>
        <dbReference type="ARBA" id="ARBA00008145"/>
    </source>
</evidence>
<dbReference type="EC" id="2.1.1.67" evidence="4 9"/>
<evidence type="ECO:0000256" key="6">
    <source>
        <dbReference type="ARBA" id="ARBA00022603"/>
    </source>
</evidence>
<dbReference type="PIRSF" id="PIRSF023956">
    <property type="entry name" value="Thiopurine_S-methyltransferase"/>
    <property type="match status" value="1"/>
</dbReference>
<proteinExistence type="inferred from homology"/>
<dbReference type="NCBIfam" id="NF009732">
    <property type="entry name" value="PRK13255.1"/>
    <property type="match status" value="1"/>
</dbReference>
<dbReference type="FunFam" id="3.40.50.150:FF:000101">
    <property type="entry name" value="Thiopurine S-methyltransferase"/>
    <property type="match status" value="1"/>
</dbReference>
<comment type="subcellular location">
    <subcellularLocation>
        <location evidence="2 9">Cytoplasm</location>
    </subcellularLocation>
</comment>
<dbReference type="PROSITE" id="PS51585">
    <property type="entry name" value="SAM_MT_TPMT"/>
    <property type="match status" value="1"/>
</dbReference>
<name>A0A1H8A9H9_9PROT</name>
<dbReference type="AlphaFoldDB" id="A0A1H8A9H9"/>
<gene>
    <name evidence="9" type="primary">tpm</name>
    <name evidence="10" type="ORF">SAMN05216325_10131</name>
</gene>
<feature type="binding site" evidence="9">
    <location>
        <position position="45"/>
    </location>
    <ligand>
        <name>S-adenosyl-L-methionine</name>
        <dbReference type="ChEBI" id="CHEBI:59789"/>
    </ligand>
</feature>
<dbReference type="GO" id="GO:0032259">
    <property type="term" value="P:methylation"/>
    <property type="evidence" value="ECO:0007669"/>
    <property type="project" value="UniProtKB-KW"/>
</dbReference>
<dbReference type="HAMAP" id="MF_00812">
    <property type="entry name" value="Thiopur_methtran"/>
    <property type="match status" value="1"/>
</dbReference>
<dbReference type="RefSeq" id="WP_090626843.1">
    <property type="nucleotide sequence ID" value="NZ_FOCP01000001.1"/>
</dbReference>
<dbReference type="InterPro" id="IPR025835">
    <property type="entry name" value="Thiopurine_S-MeTrfase"/>
</dbReference>
<keyword evidence="6 9" id="KW-0489">Methyltransferase</keyword>
<dbReference type="InterPro" id="IPR022474">
    <property type="entry name" value="Thiopur_S-MeTfrase_Se/Te_detox"/>
</dbReference>
<accession>A0A1H8A9H9</accession>
<evidence type="ECO:0000313" key="10">
    <source>
        <dbReference type="EMBL" id="SEM67340.1"/>
    </source>
</evidence>
<dbReference type="OrthoDB" id="9778208at2"/>
<dbReference type="PANTHER" id="PTHR10259">
    <property type="entry name" value="THIOPURINE S-METHYLTRANSFERASE"/>
    <property type="match status" value="1"/>
</dbReference>
<evidence type="ECO:0000313" key="11">
    <source>
        <dbReference type="Proteomes" id="UP000199459"/>
    </source>
</evidence>
<dbReference type="InterPro" id="IPR008854">
    <property type="entry name" value="TPMT"/>
</dbReference>
<dbReference type="Pfam" id="PF05724">
    <property type="entry name" value="TPMT"/>
    <property type="match status" value="1"/>
</dbReference>
<sequence length="225" mass="25778">MTQSYWLDRWERNETGFHLETFNPYLVEFWSALRLTAGSSVFVPLCGKTRDMVWLRDQGHDVLGVELSALAVQAFYHENALVPALTQLPNGHFNHYSAANINILHGDFFDLNRTDLTGIRAVYDRASLVALPPDIRRRYINHMFDILPPATQILLIGFDYPQAEMQGPPYAVPPEEVTALYQPDADVRLLAQIDVLADNPRFQQRGLTRLVESVYLLTLHHPERH</sequence>
<dbReference type="GO" id="GO:0008119">
    <property type="term" value="F:thiopurine S-methyltransferase activity"/>
    <property type="evidence" value="ECO:0007669"/>
    <property type="project" value="UniProtKB-UniRule"/>
</dbReference>
<dbReference type="NCBIfam" id="TIGR03840">
    <property type="entry name" value="TMPT_Se_Te"/>
    <property type="match status" value="1"/>
</dbReference>
<feature type="binding site" evidence="9">
    <location>
        <position position="125"/>
    </location>
    <ligand>
        <name>S-adenosyl-L-methionine</name>
        <dbReference type="ChEBI" id="CHEBI:59789"/>
    </ligand>
</feature>
<protein>
    <recommendedName>
        <fullName evidence="4 9">Thiopurine S-methyltransferase</fullName>
        <ecNumber evidence="4 9">2.1.1.67</ecNumber>
    </recommendedName>
    <alternativeName>
        <fullName evidence="9">Thiopurine methyltransferase</fullName>
    </alternativeName>
</protein>
<feature type="binding site" evidence="9">
    <location>
        <position position="10"/>
    </location>
    <ligand>
        <name>S-adenosyl-L-methionine</name>
        <dbReference type="ChEBI" id="CHEBI:59789"/>
    </ligand>
</feature>
<dbReference type="STRING" id="917.SAMN05216326_11218"/>
<dbReference type="SUPFAM" id="SSF53335">
    <property type="entry name" value="S-adenosyl-L-methionine-dependent methyltransferases"/>
    <property type="match status" value="1"/>
</dbReference>
<feature type="binding site" evidence="9">
    <location>
        <position position="66"/>
    </location>
    <ligand>
        <name>S-adenosyl-L-methionine</name>
        <dbReference type="ChEBI" id="CHEBI:59789"/>
    </ligand>
</feature>
<organism evidence="10 11">
    <name type="scientific">Nitrosomonas marina</name>
    <dbReference type="NCBI Taxonomy" id="917"/>
    <lineage>
        <taxon>Bacteria</taxon>
        <taxon>Pseudomonadati</taxon>
        <taxon>Pseudomonadota</taxon>
        <taxon>Betaproteobacteria</taxon>
        <taxon>Nitrosomonadales</taxon>
        <taxon>Nitrosomonadaceae</taxon>
        <taxon>Nitrosomonas</taxon>
    </lineage>
</organism>
<evidence type="ECO:0000256" key="1">
    <source>
        <dbReference type="ARBA" id="ARBA00000903"/>
    </source>
</evidence>
<dbReference type="Proteomes" id="UP000199459">
    <property type="component" value="Unassembled WGS sequence"/>
</dbReference>
<dbReference type="Gene3D" id="3.40.50.150">
    <property type="entry name" value="Vaccinia Virus protein VP39"/>
    <property type="match status" value="1"/>
</dbReference>